<dbReference type="Proteomes" id="UP000192320">
    <property type="component" value="Unassembled WGS sequence"/>
</dbReference>
<dbReference type="InterPro" id="IPR003593">
    <property type="entry name" value="AAA+_ATPase"/>
</dbReference>
<keyword evidence="5" id="KW-1185">Reference proteome</keyword>
<keyword evidence="2" id="KW-0547">Nucleotide-binding</keyword>
<organism evidence="4 5">
    <name type="scientific">Mycolicibacter minnesotensis</name>
    <dbReference type="NCBI Taxonomy" id="1118379"/>
    <lineage>
        <taxon>Bacteria</taxon>
        <taxon>Bacillati</taxon>
        <taxon>Actinomycetota</taxon>
        <taxon>Actinomycetes</taxon>
        <taxon>Mycobacteriales</taxon>
        <taxon>Mycobacteriaceae</taxon>
        <taxon>Mycolicibacter</taxon>
    </lineage>
</organism>
<dbReference type="InterPro" id="IPR050611">
    <property type="entry name" value="ABCF"/>
</dbReference>
<dbReference type="PROSITE" id="PS50893">
    <property type="entry name" value="ABC_TRANSPORTER_2"/>
    <property type="match status" value="2"/>
</dbReference>
<evidence type="ECO:0000256" key="2">
    <source>
        <dbReference type="ARBA" id="ARBA00022741"/>
    </source>
</evidence>
<dbReference type="Gene3D" id="3.40.50.300">
    <property type="entry name" value="P-loop containing nucleotide triphosphate hydrolases"/>
    <property type="match status" value="2"/>
</dbReference>
<evidence type="ECO:0000313" key="4">
    <source>
        <dbReference type="EMBL" id="ORB01590.1"/>
    </source>
</evidence>
<proteinExistence type="predicted"/>
<name>A0A7I7RB49_9MYCO</name>
<dbReference type="PANTHER" id="PTHR19211:SF14">
    <property type="entry name" value="ATP-BINDING CASSETTE SUB-FAMILY F MEMBER 1"/>
    <property type="match status" value="1"/>
</dbReference>
<evidence type="ECO:0000256" key="3">
    <source>
        <dbReference type="ARBA" id="ARBA00022840"/>
    </source>
</evidence>
<dbReference type="PROSITE" id="PS00211">
    <property type="entry name" value="ABC_TRANSPORTER_1"/>
    <property type="match status" value="2"/>
</dbReference>
<dbReference type="InterPro" id="IPR003439">
    <property type="entry name" value="ABC_transporter-like_ATP-bd"/>
</dbReference>
<dbReference type="OrthoDB" id="3239744at2"/>
<keyword evidence="1" id="KW-0677">Repeat</keyword>
<dbReference type="GO" id="GO:0016887">
    <property type="term" value="F:ATP hydrolysis activity"/>
    <property type="evidence" value="ECO:0007669"/>
    <property type="project" value="InterPro"/>
</dbReference>
<evidence type="ECO:0000256" key="1">
    <source>
        <dbReference type="ARBA" id="ARBA00022737"/>
    </source>
</evidence>
<dbReference type="InterPro" id="IPR032781">
    <property type="entry name" value="ABC_tran_Xtn"/>
</dbReference>
<comment type="caution">
    <text evidence="4">The sequence shown here is derived from an EMBL/GenBank/DDBJ whole genome shotgun (WGS) entry which is preliminary data.</text>
</comment>
<dbReference type="InterPro" id="IPR017871">
    <property type="entry name" value="ABC_transporter-like_CS"/>
</dbReference>
<dbReference type="AlphaFoldDB" id="A0A7I7RB49"/>
<dbReference type="PANTHER" id="PTHR19211">
    <property type="entry name" value="ATP-BINDING TRANSPORT PROTEIN-RELATED"/>
    <property type="match status" value="1"/>
</dbReference>
<reference evidence="4 5" key="1">
    <citation type="submission" date="2017-02" db="EMBL/GenBank/DDBJ databases">
        <title>The new phylogeny of genus Mycobacterium.</title>
        <authorList>
            <person name="Tortoli E."/>
            <person name="Trovato A."/>
            <person name="Cirillo D.M."/>
        </authorList>
    </citation>
    <scope>NUCLEOTIDE SEQUENCE [LARGE SCALE GENOMIC DNA]</scope>
    <source>
        <strain evidence="4 5">DSM 45633</strain>
    </source>
</reference>
<dbReference type="GO" id="GO:0005524">
    <property type="term" value="F:ATP binding"/>
    <property type="evidence" value="ECO:0007669"/>
    <property type="project" value="UniProtKB-KW"/>
</dbReference>
<evidence type="ECO:0000313" key="5">
    <source>
        <dbReference type="Proteomes" id="UP000192320"/>
    </source>
</evidence>
<dbReference type="FunFam" id="3.40.50.300:FF:000597">
    <property type="entry name" value="ABC transporter ATP-binding protein"/>
    <property type="match status" value="1"/>
</dbReference>
<keyword evidence="3" id="KW-0067">ATP-binding</keyword>
<dbReference type="EMBL" id="MVHZ01000006">
    <property type="protein sequence ID" value="ORB01590.1"/>
    <property type="molecule type" value="Genomic_DNA"/>
</dbReference>
<dbReference type="InterPro" id="IPR027417">
    <property type="entry name" value="P-loop_NTPase"/>
</dbReference>
<dbReference type="Pfam" id="PF00005">
    <property type="entry name" value="ABC_tran"/>
    <property type="match status" value="2"/>
</dbReference>
<dbReference type="CDD" id="cd03221">
    <property type="entry name" value="ABCF_EF-3"/>
    <property type="match status" value="2"/>
</dbReference>
<dbReference type="RefSeq" id="WP_083024666.1">
    <property type="nucleotide sequence ID" value="NZ_AP022589.1"/>
</dbReference>
<dbReference type="SUPFAM" id="SSF52540">
    <property type="entry name" value="P-loop containing nucleoside triphosphate hydrolases"/>
    <property type="match status" value="2"/>
</dbReference>
<dbReference type="SMART" id="SM00382">
    <property type="entry name" value="AAA"/>
    <property type="match status" value="2"/>
</dbReference>
<accession>A0A7I7RB49</accession>
<sequence>MITATDLEVRAGARTLLAAEGPALRIQPGDRIGLVGRNGAGKTTTMRILAGEGEPYAGSVTRTGEVGYLPQDPREGNLDVLARDRVLSARGLDAILVDLEKQQVLMAEVVDDGARDKAIRRYGQLEERFAALGGYAAESEAGRICTSLGLPERVLTQPLRTLSGGQRRRVELARILFAAAEGGAGGSSGTTLLLDEPTNHLDADSIGWLRDFLKNHSGGLVLISHDVGLLADVVNRVWFLDAVRGEADVYNMGWQKYLDARATDEQRRRRERANAERKATALRTQAAKMGAKATKAVAAQNMLRRAERMMAELDDERVADKVARIKFPTPAACGKTPLMASGLTKMYGSLEIFSGVDLAIDRGSRVVVLGLNGAGKTTLLRLLAGVETPDAGQLEPGHGCKIGYFAQEHDTIDNAATVWENIVHAAPDTSEQDLRGLLGAFMFTGLQLEQAAGTLSGGEKTRLALAGLVASTANVLLLDEPTNNLDPASREQVLDALRSYAGAVVLVTHDPGAAEALDPQRVVLLPDGTEDHWSADYRDLIELA</sequence>
<dbReference type="Pfam" id="PF12848">
    <property type="entry name" value="ABC_tran_Xtn"/>
    <property type="match status" value="1"/>
</dbReference>
<protein>
    <submittedName>
        <fullName evidence="4">ABC transporter</fullName>
    </submittedName>
</protein>
<gene>
    <name evidence="4" type="ORF">BST33_07945</name>
</gene>
<dbReference type="FunFam" id="3.40.50.300:FF:000944">
    <property type="entry name" value="Macrolide ABC transporter ATP-binding protein"/>
    <property type="match status" value="1"/>
</dbReference>